<dbReference type="AlphaFoldDB" id="A0A679GC29"/>
<proteinExistence type="predicted"/>
<dbReference type="Pfam" id="PF14470">
    <property type="entry name" value="bPH_3"/>
    <property type="match status" value="1"/>
</dbReference>
<dbReference type="EMBL" id="AP022642">
    <property type="protein sequence ID" value="BCA28266.1"/>
    <property type="molecule type" value="Genomic_DNA"/>
</dbReference>
<feature type="region of interest" description="Disordered" evidence="1">
    <location>
        <begin position="145"/>
        <end position="169"/>
    </location>
</feature>
<gene>
    <name evidence="3" type="ORF">PtoMrB4_22430</name>
</gene>
<protein>
    <recommendedName>
        <fullName evidence="2">YokE-like PH domain-containing protein</fullName>
    </recommendedName>
</protein>
<evidence type="ECO:0000256" key="1">
    <source>
        <dbReference type="SAM" id="MobiDB-lite"/>
    </source>
</evidence>
<dbReference type="InterPro" id="IPR039519">
    <property type="entry name" value="YokE-like_PH"/>
</dbReference>
<feature type="compositionally biased region" description="Low complexity" evidence="1">
    <location>
        <begin position="151"/>
        <end position="169"/>
    </location>
</feature>
<dbReference type="KEGG" id="poj:PtoMrB4_22430"/>
<feature type="domain" description="YokE-like PH" evidence="2">
    <location>
        <begin position="19"/>
        <end position="98"/>
    </location>
</feature>
<name>A0A679GC29_9GAMM</name>
<dbReference type="GeneID" id="57397463"/>
<evidence type="ECO:0000313" key="3">
    <source>
        <dbReference type="EMBL" id="BCA28266.1"/>
    </source>
</evidence>
<evidence type="ECO:0000313" key="4">
    <source>
        <dbReference type="Proteomes" id="UP000501237"/>
    </source>
</evidence>
<dbReference type="Proteomes" id="UP000501237">
    <property type="component" value="Chromosome"/>
</dbReference>
<accession>A0A679GC29</accession>
<organism evidence="3 4">
    <name type="scientific">Metapseudomonas otitidis</name>
    <dbReference type="NCBI Taxonomy" id="319939"/>
    <lineage>
        <taxon>Bacteria</taxon>
        <taxon>Pseudomonadati</taxon>
        <taxon>Pseudomonadota</taxon>
        <taxon>Gammaproteobacteria</taxon>
        <taxon>Pseudomonadales</taxon>
        <taxon>Pseudomonadaceae</taxon>
        <taxon>Metapseudomonas</taxon>
    </lineage>
</organism>
<dbReference type="RefSeq" id="WP_172433297.1">
    <property type="nucleotide sequence ID" value="NZ_AP022642.1"/>
</dbReference>
<reference evidence="3 4" key="1">
    <citation type="journal article" date="2020" name="Microbiol. Resour. Announc.">
        <title>Complete genome sequence of Pseudomonas otitidis strain MrB4, isolated from Lake Biwa in Japan.</title>
        <authorList>
            <person name="Miyazaki K."/>
            <person name="Hase E."/>
            <person name="Maruya T."/>
        </authorList>
    </citation>
    <scope>NUCLEOTIDE SEQUENCE [LARGE SCALE GENOMIC DNA]</scope>
    <source>
        <strain evidence="3 4">MrB4</strain>
    </source>
</reference>
<sequence>MDRIEAALTTIKSLLLGDETILQSSHQLRLHALKHRREVVVATNMRLIIFRRRLIGGYRMHDIRWQDLQDAAIDENLLQDLFGAELRLRLYNGLLIRLNGLEVVSARALYVYCQQQEQEWRERNRIRGMEERGLGFTRFDTLFDPATPGASKRTTQSSSSVSYSGDSDSTTTPIFNAEVTGDISALQGLSKLINPQTAFASADKLAKAMADAKQQFESGKLSKAEYQSLKMKILSDL</sequence>
<evidence type="ECO:0000259" key="2">
    <source>
        <dbReference type="Pfam" id="PF14470"/>
    </source>
</evidence>